<feature type="compositionally biased region" description="Pro residues" evidence="1">
    <location>
        <begin position="230"/>
        <end position="242"/>
    </location>
</feature>
<evidence type="ECO:0000256" key="1">
    <source>
        <dbReference type="SAM" id="MobiDB-lite"/>
    </source>
</evidence>
<organism evidence="2">
    <name type="scientific">Tanacetum cinerariifolium</name>
    <name type="common">Dalmatian daisy</name>
    <name type="synonym">Chrysanthemum cinerariifolium</name>
    <dbReference type="NCBI Taxonomy" id="118510"/>
    <lineage>
        <taxon>Eukaryota</taxon>
        <taxon>Viridiplantae</taxon>
        <taxon>Streptophyta</taxon>
        <taxon>Embryophyta</taxon>
        <taxon>Tracheophyta</taxon>
        <taxon>Spermatophyta</taxon>
        <taxon>Magnoliopsida</taxon>
        <taxon>eudicotyledons</taxon>
        <taxon>Gunneridae</taxon>
        <taxon>Pentapetalae</taxon>
        <taxon>asterids</taxon>
        <taxon>campanulids</taxon>
        <taxon>Asterales</taxon>
        <taxon>Asteraceae</taxon>
        <taxon>Asteroideae</taxon>
        <taxon>Anthemideae</taxon>
        <taxon>Anthemidinae</taxon>
        <taxon>Tanacetum</taxon>
    </lineage>
</organism>
<evidence type="ECO:0008006" key="3">
    <source>
        <dbReference type="Google" id="ProtNLM"/>
    </source>
</evidence>
<name>A0A699HAE2_TANCI</name>
<comment type="caution">
    <text evidence="2">The sequence shown here is derived from an EMBL/GenBank/DDBJ whole genome shotgun (WGS) entry which is preliminary data.</text>
</comment>
<protein>
    <recommendedName>
        <fullName evidence="3">Synaptobrevin, longin-like domain protein</fullName>
    </recommendedName>
</protein>
<accession>A0A699HAE2</accession>
<feature type="region of interest" description="Disordered" evidence="1">
    <location>
        <begin position="227"/>
        <end position="277"/>
    </location>
</feature>
<feature type="compositionally biased region" description="Low complexity" evidence="1">
    <location>
        <begin position="259"/>
        <end position="277"/>
    </location>
</feature>
<reference evidence="2" key="1">
    <citation type="journal article" date="2019" name="Sci. Rep.">
        <title>Draft genome of Tanacetum cinerariifolium, the natural source of mosquito coil.</title>
        <authorList>
            <person name="Yamashiro T."/>
            <person name="Shiraishi A."/>
            <person name="Satake H."/>
            <person name="Nakayama K."/>
        </authorList>
    </citation>
    <scope>NUCLEOTIDE SEQUENCE</scope>
</reference>
<gene>
    <name evidence="2" type="ORF">Tci_354905</name>
</gene>
<dbReference type="EMBL" id="BKCJ010132858">
    <property type="protein sequence ID" value="GEX82930.1"/>
    <property type="molecule type" value="Genomic_DNA"/>
</dbReference>
<dbReference type="AlphaFoldDB" id="A0A699HAE2"/>
<sequence length="743" mass="84888">MALICADTQNMIAHLTKSDASEGFEQILDFLNASVINYALTINPTIYVSCIKQFWSSILVKKVNDVVQSIDCLPNEEIFAELARMGYEKPSTKLTFYKPFFSAQWKFLIHTILQCMSAKRIAWNEFSSFIASTVICLATAAQVGDLTSHTIKYISPTLIQKVFANMRRVGKGFFRVNTLLFEGMLVPQQAADDVVAENVPADDDADLVADDVIADNVADVVAHAADELTPPSPTPITPPPPSQELLSTSHVAPTPPLSPHQSPQQQPSSPPQQLQPSHTTTISMELFNNLLETWGIIADIDVDKDVTLEEVDAAEDAKVEKNADVQGRLKESQAQVYHIDLEHADKVLITATTTTIIVAPSAARRRKGVVIRDPEETATPLTIVHSEPKSKDKGNGILVEEPKPLKKQAQIEQDEAYARELEAELNRNITWDDVIERVKKKEKESCFEIPSIEKETTNRSPSQEKYDGISKKYGWFQDGLLQSEKKLEEEANRALKRKSESSEEKAVKKQKYDEEVPVVDYQIYTENNKPHYKIIRADESHQLFLSFLILLRNFDREDLEMIWQIVQERFAFSKPNNFSNDFLLATLKAMFEKPDVKAQVWKNQRGIHGLAKVKSWKLLESCGVHIITFTTTQMIFLVERRYPLTRFTLDQMLNNVRLEVEEESEVSLELLRFMRRQQQDSYRPDFGVDAVEDFKEYTLRDYYCWLKTYCCWYKLKLLDNAADSRLRLLEESAVVDDKMKKYH</sequence>
<proteinExistence type="predicted"/>
<evidence type="ECO:0000313" key="2">
    <source>
        <dbReference type="EMBL" id="GEX82930.1"/>
    </source>
</evidence>